<dbReference type="Proteomes" id="UP001165120">
    <property type="component" value="Unassembled WGS sequence"/>
</dbReference>
<reference evidence="3" key="1">
    <citation type="submission" date="2023-04" db="EMBL/GenBank/DDBJ databases">
        <title>Candida boidinii NBRC 10035.</title>
        <authorList>
            <person name="Ichikawa N."/>
            <person name="Sato H."/>
            <person name="Tonouchi N."/>
        </authorList>
    </citation>
    <scope>NUCLEOTIDE SEQUENCE</scope>
    <source>
        <strain evidence="3">NBRC 10035</strain>
    </source>
</reference>
<feature type="transmembrane region" description="Helical" evidence="2">
    <location>
        <begin position="117"/>
        <end position="143"/>
    </location>
</feature>
<dbReference type="Pfam" id="PF06687">
    <property type="entry name" value="SUR7"/>
    <property type="match status" value="1"/>
</dbReference>
<dbReference type="PANTHER" id="PTHR28013">
    <property type="entry name" value="PROTEIN DCV1-RELATED"/>
    <property type="match status" value="1"/>
</dbReference>
<dbReference type="GO" id="GO:0032153">
    <property type="term" value="C:cell division site"/>
    <property type="evidence" value="ECO:0007669"/>
    <property type="project" value="TreeGrafter"/>
</dbReference>
<evidence type="ECO:0000313" key="3">
    <source>
        <dbReference type="EMBL" id="GME72245.1"/>
    </source>
</evidence>
<feature type="transmembrane region" description="Helical" evidence="2">
    <location>
        <begin position="149"/>
        <end position="170"/>
    </location>
</feature>
<evidence type="ECO:0000313" key="4">
    <source>
        <dbReference type="Proteomes" id="UP001165120"/>
    </source>
</evidence>
<feature type="transmembrane region" description="Helical" evidence="2">
    <location>
        <begin position="7"/>
        <end position="29"/>
    </location>
</feature>
<gene>
    <name evidence="3" type="ORF">Cboi02_000352900</name>
</gene>
<dbReference type="GO" id="GO:0005886">
    <property type="term" value="C:plasma membrane"/>
    <property type="evidence" value="ECO:0007669"/>
    <property type="project" value="InterPro"/>
</dbReference>
<evidence type="ECO:0000256" key="2">
    <source>
        <dbReference type="SAM" id="Phobius"/>
    </source>
</evidence>
<keyword evidence="2" id="KW-1133">Transmembrane helix</keyword>
<accession>A0A9W6T2E7</accession>
<feature type="region of interest" description="Disordered" evidence="1">
    <location>
        <begin position="347"/>
        <end position="386"/>
    </location>
</feature>
<keyword evidence="2" id="KW-0472">Membrane</keyword>
<feature type="compositionally biased region" description="Low complexity" evidence="1">
    <location>
        <begin position="322"/>
        <end position="335"/>
    </location>
</feature>
<feature type="region of interest" description="Disordered" evidence="1">
    <location>
        <begin position="322"/>
        <end position="341"/>
    </location>
</feature>
<comment type="caution">
    <text evidence="3">The sequence shown here is derived from an EMBL/GenBank/DDBJ whole genome shotgun (WGS) entry which is preliminary data.</text>
</comment>
<dbReference type="PANTHER" id="PTHR28013:SF8">
    <property type="entry name" value="AEL027WP"/>
    <property type="match status" value="1"/>
</dbReference>
<name>A0A9W6T2E7_CANBO</name>
<dbReference type="AlphaFoldDB" id="A0A9W6T2E7"/>
<dbReference type="EMBL" id="BSXN01001236">
    <property type="protein sequence ID" value="GME72245.1"/>
    <property type="molecule type" value="Genomic_DNA"/>
</dbReference>
<dbReference type="InterPro" id="IPR009571">
    <property type="entry name" value="SUR7/Rim9-like_fungi"/>
</dbReference>
<feature type="transmembrane region" description="Helical" evidence="2">
    <location>
        <begin position="85"/>
        <end position="105"/>
    </location>
</feature>
<evidence type="ECO:0000256" key="1">
    <source>
        <dbReference type="SAM" id="MobiDB-lite"/>
    </source>
</evidence>
<dbReference type="InterPro" id="IPR051380">
    <property type="entry name" value="pH-response_reg_palI/RIM9"/>
</dbReference>
<keyword evidence="4" id="KW-1185">Reference proteome</keyword>
<proteinExistence type="predicted"/>
<protein>
    <submittedName>
        <fullName evidence="3">Unnamed protein product</fullName>
    </submittedName>
</protein>
<feature type="compositionally biased region" description="Low complexity" evidence="1">
    <location>
        <begin position="347"/>
        <end position="359"/>
    </location>
</feature>
<sequence>MAFPIKAVVTALQVIPLAFLIIATVTAPATNKLYLSSYNDVKYGVLGFCSSDSCTTAVGNDYQPSVIDSSSDSNWKFKPDARNKLALILLACPISAGLTFFTMLLNLINNFIKQKVVYILAIVLSVFAFLGSALTCIAVILLFYPNISWPAWLLIPAAVLNLVVLILTCLSYRLSEQDDDEDDYEDDKKYIGNTTDSDDNLYFKPNGENVSFQLNNNKLGRENSFIGHMPPPILGFNNNNHDQNSLNSSSFMEEKQSVTDVTVPYSKASYNFSNNNTSGSLIGGGSVLGTTSNANSGNVPKIPMISNPYEKSDALLELSNSANVNADNGNNNKTNLSDVDNESLTSLNNNNSTINNRNSDLPSDSDSEFTSVSQRAINPHHSKTII</sequence>
<dbReference type="GO" id="GO:0035838">
    <property type="term" value="C:growing cell tip"/>
    <property type="evidence" value="ECO:0007669"/>
    <property type="project" value="TreeGrafter"/>
</dbReference>
<organism evidence="3 4">
    <name type="scientific">Candida boidinii</name>
    <name type="common">Yeast</name>
    <dbReference type="NCBI Taxonomy" id="5477"/>
    <lineage>
        <taxon>Eukaryota</taxon>
        <taxon>Fungi</taxon>
        <taxon>Dikarya</taxon>
        <taxon>Ascomycota</taxon>
        <taxon>Saccharomycotina</taxon>
        <taxon>Pichiomycetes</taxon>
        <taxon>Pichiales</taxon>
        <taxon>Pichiaceae</taxon>
        <taxon>Ogataea</taxon>
        <taxon>Ogataea/Candida clade</taxon>
    </lineage>
</organism>
<keyword evidence="2" id="KW-0812">Transmembrane</keyword>
<feature type="compositionally biased region" description="Polar residues" evidence="1">
    <location>
        <begin position="360"/>
        <end position="376"/>
    </location>
</feature>